<keyword evidence="10" id="KW-0807">Transducer</keyword>
<comment type="caution">
    <text evidence="14">The sequence shown here is derived from an EMBL/GenBank/DDBJ whole genome shotgun (WGS) entry which is preliminary data.</text>
</comment>
<comment type="subcellular location">
    <subcellularLocation>
        <location evidence="1">Membrane</location>
        <topology evidence="1">Multi-pass membrane protein</topology>
    </subcellularLocation>
</comment>
<evidence type="ECO:0000256" key="12">
    <source>
        <dbReference type="RuleBase" id="RU004423"/>
    </source>
</evidence>
<evidence type="ECO:0000256" key="4">
    <source>
        <dbReference type="ARBA" id="ARBA00022606"/>
    </source>
</evidence>
<dbReference type="GO" id="GO:0004930">
    <property type="term" value="F:G protein-coupled receptor activity"/>
    <property type="evidence" value="ECO:0007669"/>
    <property type="project" value="UniProtKB-KW"/>
</dbReference>
<dbReference type="GO" id="GO:0033038">
    <property type="term" value="F:bitter taste receptor activity"/>
    <property type="evidence" value="ECO:0007669"/>
    <property type="project" value="InterPro"/>
</dbReference>
<evidence type="ECO:0000256" key="5">
    <source>
        <dbReference type="ARBA" id="ARBA00022692"/>
    </source>
</evidence>
<dbReference type="EMBL" id="DYDO01000004">
    <property type="protein sequence ID" value="DBA25511.1"/>
    <property type="molecule type" value="Genomic_DNA"/>
</dbReference>
<feature type="transmembrane region" description="Helical" evidence="13">
    <location>
        <begin position="26"/>
        <end position="47"/>
    </location>
</feature>
<evidence type="ECO:0000256" key="7">
    <source>
        <dbReference type="ARBA" id="ARBA00023040"/>
    </source>
</evidence>
<name>A0AAV3A898_PYXAD</name>
<evidence type="ECO:0000256" key="8">
    <source>
        <dbReference type="ARBA" id="ARBA00023136"/>
    </source>
</evidence>
<keyword evidence="8 13" id="KW-0472">Membrane</keyword>
<gene>
    <name evidence="14" type="ORF">GDO54_009891</name>
</gene>
<keyword evidence="9" id="KW-0675">Receptor</keyword>
<keyword evidence="5 13" id="KW-0812">Transmembrane</keyword>
<keyword evidence="4" id="KW-0716">Sensory transduction</keyword>
<keyword evidence="6 13" id="KW-1133">Transmembrane helix</keyword>
<evidence type="ECO:0000256" key="3">
    <source>
        <dbReference type="ARBA" id="ARBA00022480"/>
    </source>
</evidence>
<keyword evidence="3" id="KW-0919">Taste</keyword>
<feature type="transmembrane region" description="Helical" evidence="13">
    <location>
        <begin position="225"/>
        <end position="254"/>
    </location>
</feature>
<organism evidence="14 15">
    <name type="scientific">Pyxicephalus adspersus</name>
    <name type="common">African bullfrog</name>
    <dbReference type="NCBI Taxonomy" id="30357"/>
    <lineage>
        <taxon>Eukaryota</taxon>
        <taxon>Metazoa</taxon>
        <taxon>Chordata</taxon>
        <taxon>Craniata</taxon>
        <taxon>Vertebrata</taxon>
        <taxon>Euteleostomi</taxon>
        <taxon>Amphibia</taxon>
        <taxon>Batrachia</taxon>
        <taxon>Anura</taxon>
        <taxon>Neobatrachia</taxon>
        <taxon>Ranoidea</taxon>
        <taxon>Pyxicephalidae</taxon>
        <taxon>Pyxicephalinae</taxon>
        <taxon>Pyxicephalus</taxon>
    </lineage>
</organism>
<feature type="transmembrane region" description="Helical" evidence="13">
    <location>
        <begin position="275"/>
        <end position="295"/>
    </location>
</feature>
<feature type="transmembrane region" description="Helical" evidence="13">
    <location>
        <begin position="182"/>
        <end position="205"/>
    </location>
</feature>
<evidence type="ECO:0000256" key="11">
    <source>
        <dbReference type="ARBA" id="ARBA00044110"/>
    </source>
</evidence>
<feature type="transmembrane region" description="Helical" evidence="13">
    <location>
        <begin position="92"/>
        <end position="117"/>
    </location>
</feature>
<sequence>MANTTGGECVFPSTVQFWVSVATTGMLILFGISIQSFIVAVNVINWLKGRSVMAVDQIITSIGITRIIFQFSCPLHYLSYICFAQLGTKFLVLNLFTGIAAGFSSTWLSALLSIFFCFRISTFTKAFFVYLKSILSQRVVCLIITSVMLGFGYSLMSIVFFTMISTFTKAFFVYLKTILSQRVVCLIITSVMLGFGYPLMSIVFFTMYKDFSYSDIIHDKDKFQLIFLFNCLWNILPVLMLLASSVLLVISLSFHIRQMKNYRNTMSTVDTYHRMIIFTAVSLQICLLSIIVNLTERYGTVFIGIVWMYVLWNIFLLLQSVSLIYVSTKLRNEFLRVVLWVINCFLWNGSSELGTGEQMEITHF</sequence>
<feature type="transmembrane region" description="Helical" evidence="13">
    <location>
        <begin position="129"/>
        <end position="149"/>
    </location>
</feature>
<keyword evidence="15" id="KW-1185">Reference proteome</keyword>
<keyword evidence="7" id="KW-0297">G-protein coupled receptor</keyword>
<evidence type="ECO:0000256" key="13">
    <source>
        <dbReference type="SAM" id="Phobius"/>
    </source>
</evidence>
<dbReference type="Pfam" id="PF05296">
    <property type="entry name" value="TAS2R"/>
    <property type="match status" value="2"/>
</dbReference>
<dbReference type="Proteomes" id="UP001181693">
    <property type="component" value="Unassembled WGS sequence"/>
</dbReference>
<dbReference type="InterPro" id="IPR007960">
    <property type="entry name" value="TAS2R"/>
</dbReference>
<dbReference type="GO" id="GO:0016020">
    <property type="term" value="C:membrane"/>
    <property type="evidence" value="ECO:0007669"/>
    <property type="project" value="UniProtKB-SubCell"/>
</dbReference>
<reference evidence="14" key="1">
    <citation type="thesis" date="2020" institute="ProQuest LLC" country="789 East Eisenhower Parkway, Ann Arbor, MI, USA">
        <title>Comparative Genomics and Chromosome Evolution.</title>
        <authorList>
            <person name="Mudd A.B."/>
        </authorList>
    </citation>
    <scope>NUCLEOTIDE SEQUENCE</scope>
    <source>
        <strain evidence="14">1538</strain>
        <tissue evidence="14">Blood</tissue>
    </source>
</reference>
<evidence type="ECO:0000313" key="14">
    <source>
        <dbReference type="EMBL" id="DBA25511.1"/>
    </source>
</evidence>
<evidence type="ECO:0000256" key="10">
    <source>
        <dbReference type="ARBA" id="ARBA00023224"/>
    </source>
</evidence>
<protein>
    <recommendedName>
        <fullName evidence="11">Taste receptor type 2 member 40</fullName>
    </recommendedName>
</protein>
<feature type="transmembrane region" description="Helical" evidence="13">
    <location>
        <begin position="67"/>
        <end position="86"/>
    </location>
</feature>
<feature type="transmembrane region" description="Helical" evidence="13">
    <location>
        <begin position="155"/>
        <end position="175"/>
    </location>
</feature>
<comment type="similarity">
    <text evidence="2 12">Belongs to the G-protein coupled receptor T2R family.</text>
</comment>
<evidence type="ECO:0000313" key="15">
    <source>
        <dbReference type="Proteomes" id="UP001181693"/>
    </source>
</evidence>
<feature type="transmembrane region" description="Helical" evidence="13">
    <location>
        <begin position="301"/>
        <end position="326"/>
    </location>
</feature>
<evidence type="ECO:0000256" key="2">
    <source>
        <dbReference type="ARBA" id="ARBA00007376"/>
    </source>
</evidence>
<dbReference type="PANTHER" id="PTHR11394">
    <property type="entry name" value="TASTE RECEPTOR TYPE 2"/>
    <property type="match status" value="1"/>
</dbReference>
<accession>A0AAV3A898</accession>
<dbReference type="AlphaFoldDB" id="A0AAV3A898"/>
<dbReference type="PANTHER" id="PTHR11394:SF47">
    <property type="entry name" value="TASTE RECEPTOR TYPE 2 MEMBER 40"/>
    <property type="match status" value="1"/>
</dbReference>
<evidence type="ECO:0000256" key="6">
    <source>
        <dbReference type="ARBA" id="ARBA00022989"/>
    </source>
</evidence>
<evidence type="ECO:0000256" key="1">
    <source>
        <dbReference type="ARBA" id="ARBA00004141"/>
    </source>
</evidence>
<proteinExistence type="inferred from homology"/>
<evidence type="ECO:0000256" key="9">
    <source>
        <dbReference type="ARBA" id="ARBA00023170"/>
    </source>
</evidence>